<dbReference type="RefSeq" id="WP_014745699.1">
    <property type="nucleotide sequence ID" value="NC_017956.1"/>
</dbReference>
<dbReference type="PANTHER" id="PTHR47469:SF2">
    <property type="entry name" value="OS06G0597600 PROTEIN"/>
    <property type="match status" value="1"/>
</dbReference>
<sequence>MRGHEADGLRVAIAGGSIGGLAAATALRSVGSAVEVYERTPHQMTSRGAGIVVQPSLTALLSQVGAPALPMTRCTHRQYLSPDGGSGALSAMPQRFTSWEAIYRTLVAAFPDEHCHRGVEVTGFDQEPNGGPVTVRLGDGRNAEADLLVCADGWRSAARGRLLPQVAPHYAGYIAWRGTLDESDAPADLVDFFDDSFTFSDARAGGHALCYFIPGAEARTQPGERRLNWVWYVHVDEGPELDEILTDDAGERRAGSVPQGRVAPAVAARMREAAVGELHPRFAKLIAATPEPFVQVILDLAVPRMLFGRVCLVGDAAFIVRPHTAGATAKAADDARALALAAQAWRADFDTELVRWEADRLAGGQAMSHYGLALGRRVAWA</sequence>
<accession>I3TMN4</accession>
<dbReference type="PANTHER" id="PTHR47469">
    <property type="entry name" value="MONOOXYGENASE-LIKE"/>
    <property type="match status" value="1"/>
</dbReference>
<gene>
    <name evidence="2" type="ordered locus">TMO_2184</name>
</gene>
<dbReference type="STRING" id="1110502.TMO_2184"/>
<dbReference type="HOGENOM" id="CLU_009665_0_1_5"/>
<dbReference type="InterPro" id="IPR036188">
    <property type="entry name" value="FAD/NAD-bd_sf"/>
</dbReference>
<evidence type="ECO:0000313" key="3">
    <source>
        <dbReference type="Proteomes" id="UP000005258"/>
    </source>
</evidence>
<organism evidence="2 3">
    <name type="scientific">Tistrella mobilis (strain KA081020-065)</name>
    <dbReference type="NCBI Taxonomy" id="1110502"/>
    <lineage>
        <taxon>Bacteria</taxon>
        <taxon>Pseudomonadati</taxon>
        <taxon>Pseudomonadota</taxon>
        <taxon>Alphaproteobacteria</taxon>
        <taxon>Geminicoccales</taxon>
        <taxon>Geminicoccaceae</taxon>
        <taxon>Tistrella</taxon>
    </lineage>
</organism>
<dbReference type="Proteomes" id="UP000005258">
    <property type="component" value="Chromosome"/>
</dbReference>
<evidence type="ECO:0000313" key="2">
    <source>
        <dbReference type="EMBL" id="AFK54022.1"/>
    </source>
</evidence>
<dbReference type="SUPFAM" id="SSF51905">
    <property type="entry name" value="FAD/NAD(P)-binding domain"/>
    <property type="match status" value="1"/>
</dbReference>
<name>I3TMN4_TISMK</name>
<dbReference type="KEGG" id="tmo:TMO_2184"/>
<dbReference type="Gene3D" id="3.50.50.60">
    <property type="entry name" value="FAD/NAD(P)-binding domain"/>
    <property type="match status" value="2"/>
</dbReference>
<dbReference type="Pfam" id="PF22607">
    <property type="entry name" value="FAD_binding-like"/>
    <property type="match status" value="1"/>
</dbReference>
<reference evidence="2 3" key="1">
    <citation type="journal article" date="2012" name="J. Am. Chem. Soc.">
        <title>Bacterial biosynthesis and maturation of the didemnin anti-cancer agents.</title>
        <authorList>
            <person name="Xu Y."/>
            <person name="Kersten R.D."/>
            <person name="Nam S.J."/>
            <person name="Lu L."/>
            <person name="Al-Suwailem A.M."/>
            <person name="Zheng H."/>
            <person name="Fenical W."/>
            <person name="Dorrestein P.C."/>
            <person name="Moore B.S."/>
            <person name="Qian P.Y."/>
        </authorList>
    </citation>
    <scope>NUCLEOTIDE SEQUENCE [LARGE SCALE GENOMIC DNA]</scope>
    <source>
        <strain evidence="2 3">KA081020-065</strain>
    </source>
</reference>
<dbReference type="InterPro" id="IPR054707">
    <property type="entry name" value="DhpH_subs-bd"/>
</dbReference>
<dbReference type="AlphaFoldDB" id="I3TMN4"/>
<feature type="domain" description="2,6-dihydroxypyridine 3-monooxygenase substrate binding" evidence="1">
    <location>
        <begin position="170"/>
        <end position="299"/>
    </location>
</feature>
<dbReference type="NCBIfam" id="NF005566">
    <property type="entry name" value="PRK07236.1"/>
    <property type="match status" value="1"/>
</dbReference>
<dbReference type="PRINTS" id="PR00420">
    <property type="entry name" value="RNGMNOXGNASE"/>
</dbReference>
<dbReference type="InterPro" id="IPR053212">
    <property type="entry name" value="DHP_3-monooxygenase"/>
</dbReference>
<protein>
    <recommendedName>
        <fullName evidence="1">2,6-dihydroxypyridine 3-monooxygenase substrate binding domain-containing protein</fullName>
    </recommendedName>
</protein>
<dbReference type="SUPFAM" id="SSF54373">
    <property type="entry name" value="FAD-linked reductases, C-terminal domain"/>
    <property type="match status" value="1"/>
</dbReference>
<proteinExistence type="predicted"/>
<dbReference type="eggNOG" id="COG0654">
    <property type="taxonomic scope" value="Bacteria"/>
</dbReference>
<evidence type="ECO:0000259" key="1">
    <source>
        <dbReference type="Pfam" id="PF22607"/>
    </source>
</evidence>
<keyword evidence="3" id="KW-1185">Reference proteome</keyword>
<dbReference type="EMBL" id="CP003236">
    <property type="protein sequence ID" value="AFK54022.1"/>
    <property type="molecule type" value="Genomic_DNA"/>
</dbReference>